<proteinExistence type="predicted"/>
<protein>
    <submittedName>
        <fullName evidence="1">Uncharacterized protein</fullName>
    </submittedName>
</protein>
<organism evidence="1 2">
    <name type="scientific">Allacma fusca</name>
    <dbReference type="NCBI Taxonomy" id="39272"/>
    <lineage>
        <taxon>Eukaryota</taxon>
        <taxon>Metazoa</taxon>
        <taxon>Ecdysozoa</taxon>
        <taxon>Arthropoda</taxon>
        <taxon>Hexapoda</taxon>
        <taxon>Collembola</taxon>
        <taxon>Symphypleona</taxon>
        <taxon>Sminthuridae</taxon>
        <taxon>Allacma</taxon>
    </lineage>
</organism>
<dbReference type="EMBL" id="CAJVCH010406287">
    <property type="protein sequence ID" value="CAG7817880.1"/>
    <property type="molecule type" value="Genomic_DNA"/>
</dbReference>
<dbReference type="AlphaFoldDB" id="A0A8J2KNR9"/>
<gene>
    <name evidence="1" type="ORF">AFUS01_LOCUS28419</name>
</gene>
<dbReference type="OrthoDB" id="619536at2759"/>
<sequence length="273" mass="29953">MPKIISKPPLTKLQRLGLLFKIPYDTAANILFTWQAGKFPGSLDPSQTKELVLSISPVMSVQDVKTVKNRFQVSYSAVLCALYFGAIDRALQVLGLKDIPNLASTSLVIPEGNHPGGLVIHAGMMYTSWPIKSVSPVERLQMIQDSLRILSQSSAPYAYSVLAESLSFYPIRLRTVLTRKLLSTWKHSLDGTHLPVTSGMDMVFGLEIKDLFAGNVPWLASGLTCTSGGLNNKFKFTFASYKGFFGEGDVGRQLGIYAHDELRALLLAATKKI</sequence>
<dbReference type="Proteomes" id="UP000708208">
    <property type="component" value="Unassembled WGS sequence"/>
</dbReference>
<evidence type="ECO:0000313" key="1">
    <source>
        <dbReference type="EMBL" id="CAG7817880.1"/>
    </source>
</evidence>
<keyword evidence="2" id="KW-1185">Reference proteome</keyword>
<reference evidence="1" key="1">
    <citation type="submission" date="2021-06" db="EMBL/GenBank/DDBJ databases">
        <authorList>
            <person name="Hodson N. C."/>
            <person name="Mongue J. A."/>
            <person name="Jaron S. K."/>
        </authorList>
    </citation>
    <scope>NUCLEOTIDE SEQUENCE</scope>
</reference>
<accession>A0A8J2KNR9</accession>
<comment type="caution">
    <text evidence="1">The sequence shown here is derived from an EMBL/GenBank/DDBJ whole genome shotgun (WGS) entry which is preliminary data.</text>
</comment>
<evidence type="ECO:0000313" key="2">
    <source>
        <dbReference type="Proteomes" id="UP000708208"/>
    </source>
</evidence>
<name>A0A8J2KNR9_9HEXA</name>